<feature type="region of interest" description="Disordered" evidence="3">
    <location>
        <begin position="1027"/>
        <end position="1113"/>
    </location>
</feature>
<evidence type="ECO:0000313" key="5">
    <source>
        <dbReference type="EMBL" id="KAG1772474.1"/>
    </source>
</evidence>
<keyword evidence="6" id="KW-1185">Reference proteome</keyword>
<feature type="compositionally biased region" description="Polar residues" evidence="3">
    <location>
        <begin position="158"/>
        <end position="175"/>
    </location>
</feature>
<dbReference type="OrthoDB" id="1716625at2759"/>
<evidence type="ECO:0000313" key="6">
    <source>
        <dbReference type="Proteomes" id="UP000714275"/>
    </source>
</evidence>
<feature type="compositionally biased region" description="Basic and acidic residues" evidence="3">
    <location>
        <begin position="555"/>
        <end position="578"/>
    </location>
</feature>
<feature type="compositionally biased region" description="Polar residues" evidence="3">
    <location>
        <begin position="118"/>
        <end position="134"/>
    </location>
</feature>
<evidence type="ECO:0000256" key="3">
    <source>
        <dbReference type="SAM" id="MobiDB-lite"/>
    </source>
</evidence>
<dbReference type="EMBL" id="JABBWD010000053">
    <property type="protein sequence ID" value="KAG1772474.1"/>
    <property type="molecule type" value="Genomic_DNA"/>
</dbReference>
<dbReference type="GO" id="GO:0005085">
    <property type="term" value="F:guanyl-nucleotide exchange factor activity"/>
    <property type="evidence" value="ECO:0007669"/>
    <property type="project" value="InterPro"/>
</dbReference>
<keyword evidence="2" id="KW-0963">Cytoplasm</keyword>
<feature type="compositionally biased region" description="Basic residues" evidence="3">
    <location>
        <begin position="1"/>
        <end position="11"/>
    </location>
</feature>
<dbReference type="GO" id="GO:0035025">
    <property type="term" value="P:positive regulation of Rho protein signal transduction"/>
    <property type="evidence" value="ECO:0007669"/>
    <property type="project" value="TreeGrafter"/>
</dbReference>
<comment type="caution">
    <text evidence="5">The sequence shown here is derived from an EMBL/GenBank/DDBJ whole genome shotgun (WGS) entry which is preliminary data.</text>
</comment>
<protein>
    <recommendedName>
        <fullName evidence="4">DH domain-containing protein</fullName>
    </recommendedName>
</protein>
<name>A0A9P6ZNE3_9AGAM</name>
<dbReference type="InterPro" id="IPR035899">
    <property type="entry name" value="DBL_dom_sf"/>
</dbReference>
<dbReference type="Gene3D" id="1.20.900.10">
    <property type="entry name" value="Dbl homology (DH) domain"/>
    <property type="match status" value="1"/>
</dbReference>
<dbReference type="CDD" id="cd00160">
    <property type="entry name" value="RhoGEF"/>
    <property type="match status" value="1"/>
</dbReference>
<feature type="domain" description="DH" evidence="4">
    <location>
        <begin position="793"/>
        <end position="983"/>
    </location>
</feature>
<dbReference type="SMART" id="SM00325">
    <property type="entry name" value="RhoGEF"/>
    <property type="match status" value="1"/>
</dbReference>
<feature type="region of interest" description="Disordered" evidence="3">
    <location>
        <begin position="414"/>
        <end position="480"/>
    </location>
</feature>
<dbReference type="InterPro" id="IPR000219">
    <property type="entry name" value="DH_dom"/>
</dbReference>
<evidence type="ECO:0000259" key="4">
    <source>
        <dbReference type="PROSITE" id="PS50010"/>
    </source>
</evidence>
<feature type="compositionally biased region" description="Basic and acidic residues" evidence="3">
    <location>
        <begin position="271"/>
        <end position="280"/>
    </location>
</feature>
<feature type="compositionally biased region" description="Polar residues" evidence="3">
    <location>
        <begin position="620"/>
        <end position="635"/>
    </location>
</feature>
<evidence type="ECO:0000256" key="1">
    <source>
        <dbReference type="ARBA" id="ARBA00004496"/>
    </source>
</evidence>
<feature type="region of interest" description="Disordered" evidence="3">
    <location>
        <begin position="116"/>
        <end position="363"/>
    </location>
</feature>
<evidence type="ECO:0000256" key="2">
    <source>
        <dbReference type="ARBA" id="ARBA00022490"/>
    </source>
</evidence>
<reference evidence="5" key="1">
    <citation type="journal article" date="2020" name="New Phytol.">
        <title>Comparative genomics reveals dynamic genome evolution in host specialist ectomycorrhizal fungi.</title>
        <authorList>
            <person name="Lofgren L.A."/>
            <person name="Nguyen N.H."/>
            <person name="Vilgalys R."/>
            <person name="Ruytinx J."/>
            <person name="Liao H.L."/>
            <person name="Branco S."/>
            <person name="Kuo A."/>
            <person name="LaButti K."/>
            <person name="Lipzen A."/>
            <person name="Andreopoulos W."/>
            <person name="Pangilinan J."/>
            <person name="Riley R."/>
            <person name="Hundley H."/>
            <person name="Na H."/>
            <person name="Barry K."/>
            <person name="Grigoriev I.V."/>
            <person name="Stajich J.E."/>
            <person name="Kennedy P.G."/>
        </authorList>
    </citation>
    <scope>NUCLEOTIDE SEQUENCE</scope>
    <source>
        <strain evidence="5">DOB743</strain>
    </source>
</reference>
<dbReference type="GO" id="GO:0005737">
    <property type="term" value="C:cytoplasm"/>
    <property type="evidence" value="ECO:0007669"/>
    <property type="project" value="UniProtKB-SubCell"/>
</dbReference>
<feature type="region of interest" description="Disordered" evidence="3">
    <location>
        <begin position="1"/>
        <end position="90"/>
    </location>
</feature>
<dbReference type="Proteomes" id="UP000714275">
    <property type="component" value="Unassembled WGS sequence"/>
</dbReference>
<sequence>MSHPWPKRHASRSPAPNITTTSPAHRFLPPSHYAAAAGIPYSTNRSRAHESRPPQLYTSSTPPLPSQSSLVSPSDSHSHHVDYSTNFRSKRRSQVGDLGLMEAHLLPSLKDTIDRMTRPSSQLGMPSPLPNENPQLDHRSNIGQYYSNPPPKLARTPQLPSTSHLSSYSKITSHQLPVVQSEGPLRPSRSALRQKPKPILKAQAHTPTMIPSDRPSDRPFEAPRPAGLVHSGRPDWPSPMEGFSPRPPLPHKQKNQPLRQPSITTNIAPSRRTERARARTDPGAPHNSAPSTSSLATPQPKKYRSNIPRRVAPPLLRHAPRESSQDSLTDAEPRTSLSLRGQKLAPDNDFIFPSSSSESDETPVMFHKQPSFTQGRLLASKAPEKKKERFGLGFGFADYGAKLRGMFADNSAHSIHSTTSEGGSAGNDDGSIQDNESLFSDRADQGGGQGDSTISDRYSLSSAGSSYPASETMTNGDESCDRRKRELLGLVDGLNPGSQDHPTRSEESEYFGEEGLAIGGSSDSIHIPNSSSWDESSKNEGDSGSEYSFDDENDEGLRSSTPRDAHSHSHSKADRTSKDNQASNRWRFDERNARNSGLSVERPSSGHPLLSPRRSVHPTYLNSQTSHPSPVNTPNVDIGGQRYSSELSRMMLTSDEAAARERQAFGLSPSFSGSASDEPCLTHADSDMSSIAGNTWQFECEDDGVHTNSLLNRLATQEFERSMNAQPTQSDLSYASSESSVSAASISSVAHEFLHSDRTNTHRDHRRPSADIHASWEDFRRHILEQFGEVEVRRQEIVWNLAESEVAFVINLQNMVQLFILPLRVRSTKVWVSGVPDDVSRLFDWLEDIVHLHTKLSASLTSLRDVHNSDLQCVGEILRPFMAKLEIYQPYLVKLEFVATRIEHLVSQDKSDIGDFIKLQERSTACQGWSLEKYLVEPVQRLSQYPDFFHRLWHATPKSHPDYLSTLSVLHSAKLTIRVLSEVKDREDEYEFVKDMFSRIANIPSQLPCRDRRLLIHGPVTCARVENDDDLQAMRPSTNVHGFPEPLKSPSPDSRPRHNERLSNALKGWRGRSGSVQSTASTAASLQSFRTAPSSFDFRSEPQAEPRNSPMLRVESPAVDIQLFVFTDLIMMASAANHHDDSQRTSANLRILDDFGISRILSVTDETDRRSSISLDLVPLTAEELERGHANSKGRVLTVSLSHGTSRSSVSEASMQCAVLKEWLVPLRQCCQHALRSLSSPSAKSHLAHALKESEISQSVLSILASGLPFPKSPSMQLHGVELGQAGDAEQQEREERGWWSLRFHEVLREIQGREVALLR</sequence>
<proteinExistence type="predicted"/>
<comment type="subcellular location">
    <subcellularLocation>
        <location evidence="1">Cytoplasm</location>
    </subcellularLocation>
</comment>
<dbReference type="Pfam" id="PF00621">
    <property type="entry name" value="RhoGEF"/>
    <property type="match status" value="1"/>
</dbReference>
<feature type="compositionally biased region" description="Polar residues" evidence="3">
    <location>
        <begin position="255"/>
        <end position="268"/>
    </location>
</feature>
<feature type="compositionally biased region" description="Low complexity" evidence="3">
    <location>
        <begin position="53"/>
        <end position="75"/>
    </location>
</feature>
<feature type="compositionally biased region" description="Low complexity" evidence="3">
    <location>
        <begin position="1073"/>
        <end position="1088"/>
    </location>
</feature>
<feature type="compositionally biased region" description="Polar residues" evidence="3">
    <location>
        <begin position="14"/>
        <end position="23"/>
    </location>
</feature>
<accession>A0A9P6ZNE3</accession>
<dbReference type="PANTHER" id="PTHR46006">
    <property type="entry name" value="RHO GUANINE NUCLEOTIDE EXCHANGE FACTOR AT 64C, ISOFORM A"/>
    <property type="match status" value="1"/>
</dbReference>
<dbReference type="PANTHER" id="PTHR46006:SF6">
    <property type="entry name" value="INTERSECTIN-2 ISOFORM X1"/>
    <property type="match status" value="1"/>
</dbReference>
<dbReference type="PROSITE" id="PS50010">
    <property type="entry name" value="DH_2"/>
    <property type="match status" value="1"/>
</dbReference>
<feature type="compositionally biased region" description="Polar residues" evidence="3">
    <location>
        <begin position="288"/>
        <end position="297"/>
    </location>
</feature>
<organism evidence="5 6">
    <name type="scientific">Suillus placidus</name>
    <dbReference type="NCBI Taxonomy" id="48579"/>
    <lineage>
        <taxon>Eukaryota</taxon>
        <taxon>Fungi</taxon>
        <taxon>Dikarya</taxon>
        <taxon>Basidiomycota</taxon>
        <taxon>Agaricomycotina</taxon>
        <taxon>Agaricomycetes</taxon>
        <taxon>Agaricomycetidae</taxon>
        <taxon>Boletales</taxon>
        <taxon>Suillineae</taxon>
        <taxon>Suillaceae</taxon>
        <taxon>Suillus</taxon>
    </lineage>
</organism>
<dbReference type="SUPFAM" id="SSF48065">
    <property type="entry name" value="DBL homology domain (DH-domain)"/>
    <property type="match status" value="1"/>
</dbReference>
<feature type="region of interest" description="Disordered" evidence="3">
    <location>
        <begin position="491"/>
        <end position="510"/>
    </location>
</feature>
<gene>
    <name evidence="5" type="ORF">EV702DRAFT_623606</name>
</gene>
<dbReference type="InterPro" id="IPR051480">
    <property type="entry name" value="Endocytic_GEF_Adapter"/>
</dbReference>
<feature type="region of interest" description="Disordered" evidence="3">
    <location>
        <begin position="516"/>
        <end position="639"/>
    </location>
</feature>
<feature type="compositionally biased region" description="Low complexity" evidence="3">
    <location>
        <begin position="455"/>
        <end position="470"/>
    </location>
</feature>
<feature type="compositionally biased region" description="Low complexity" evidence="3">
    <location>
        <begin position="521"/>
        <end position="532"/>
    </location>
</feature>